<dbReference type="Proteomes" id="UP000799118">
    <property type="component" value="Unassembled WGS sequence"/>
</dbReference>
<gene>
    <name evidence="2" type="ORF">BT96DRAFT_1005683</name>
</gene>
<dbReference type="EMBL" id="ML769843">
    <property type="protein sequence ID" value="KAE9386864.1"/>
    <property type="molecule type" value="Genomic_DNA"/>
</dbReference>
<feature type="region of interest" description="Disordered" evidence="1">
    <location>
        <begin position="1"/>
        <end position="52"/>
    </location>
</feature>
<evidence type="ECO:0000313" key="2">
    <source>
        <dbReference type="EMBL" id="KAE9386864.1"/>
    </source>
</evidence>
<protein>
    <submittedName>
        <fullName evidence="2">Uncharacterized protein</fullName>
    </submittedName>
</protein>
<feature type="compositionally biased region" description="Basic and acidic residues" evidence="1">
    <location>
        <begin position="386"/>
        <end position="395"/>
    </location>
</feature>
<proteinExistence type="predicted"/>
<evidence type="ECO:0000256" key="1">
    <source>
        <dbReference type="SAM" id="MobiDB-lite"/>
    </source>
</evidence>
<evidence type="ECO:0000313" key="3">
    <source>
        <dbReference type="Proteomes" id="UP000799118"/>
    </source>
</evidence>
<feature type="region of interest" description="Disordered" evidence="1">
    <location>
        <begin position="376"/>
        <end position="395"/>
    </location>
</feature>
<dbReference type="AlphaFoldDB" id="A0A6A4GNV9"/>
<sequence>MSIPIPSFPPPPSLDQFSQGQGCSLTRQFQDALDPNSPVDFSPAIGRPRSCSDERMAGMSMSMSPVLENIPEPFTGHLSQNHSPLLCRSETLSMGPVTPFSIPESVPMTPAMSTALISFDSPPVAIEPPTSIQYIFPAPQPRPLLPTEPMFIAAASKTFTKSQICQEFVAVETENQNLRYDMTVLQQENSVLKDHLAKRESYHSAVHQQILARISELERNRGSQLQVKEDAGEQEDELMEIGEDDEQPVKVEDGVLTSEQASNDNKIKRLVTTLFKKFLGVTDLKTKADITGAAYEGDLPVINGTEIRQIRFNYDKGPTRDGNGDKIDMMAMFSKSHGQDYVSGVKDLLEIIELADMKKRFVAKFQALQRIHRGTAGGAKSGRKGAAKDNRAKGKCEVRVQKQNALPDGNQYKDKKYDSAFFYQLMSEDEDEPNDIPGKSKRYISRPPTYRSDELKQCFLAVDAQADPKPSAQYIPRIPGDPKEAPLPSTHTLDGRARIWMVEAEWLRQHEDSNNSRCIADSGRLWGDARDPEEVEQVAAENVKGKKEKKNEKQKRKFEEGSSGSNGTKKRKSKQ</sequence>
<feature type="compositionally biased region" description="Polar residues" evidence="1">
    <location>
        <begin position="15"/>
        <end position="29"/>
    </location>
</feature>
<reference evidence="2" key="1">
    <citation type="journal article" date="2019" name="Environ. Microbiol.">
        <title>Fungal ecological strategies reflected in gene transcription - a case study of two litter decomposers.</title>
        <authorList>
            <person name="Barbi F."/>
            <person name="Kohler A."/>
            <person name="Barry K."/>
            <person name="Baskaran P."/>
            <person name="Daum C."/>
            <person name="Fauchery L."/>
            <person name="Ihrmark K."/>
            <person name="Kuo A."/>
            <person name="LaButti K."/>
            <person name="Lipzen A."/>
            <person name="Morin E."/>
            <person name="Grigoriev I.V."/>
            <person name="Henrissat B."/>
            <person name="Lindahl B."/>
            <person name="Martin F."/>
        </authorList>
    </citation>
    <scope>NUCLEOTIDE SEQUENCE</scope>
    <source>
        <strain evidence="2">JB14</strain>
    </source>
</reference>
<keyword evidence="3" id="KW-1185">Reference proteome</keyword>
<feature type="compositionally biased region" description="Pro residues" evidence="1">
    <location>
        <begin position="1"/>
        <end position="13"/>
    </location>
</feature>
<accession>A0A6A4GNV9</accession>
<feature type="region of interest" description="Disordered" evidence="1">
    <location>
        <begin position="516"/>
        <end position="575"/>
    </location>
</feature>
<name>A0A6A4GNV9_9AGAR</name>
<organism evidence="2 3">
    <name type="scientific">Gymnopus androsaceus JB14</name>
    <dbReference type="NCBI Taxonomy" id="1447944"/>
    <lineage>
        <taxon>Eukaryota</taxon>
        <taxon>Fungi</taxon>
        <taxon>Dikarya</taxon>
        <taxon>Basidiomycota</taxon>
        <taxon>Agaricomycotina</taxon>
        <taxon>Agaricomycetes</taxon>
        <taxon>Agaricomycetidae</taxon>
        <taxon>Agaricales</taxon>
        <taxon>Marasmiineae</taxon>
        <taxon>Omphalotaceae</taxon>
        <taxon>Gymnopus</taxon>
    </lineage>
</organism>
<feature type="region of interest" description="Disordered" evidence="1">
    <location>
        <begin position="470"/>
        <end position="492"/>
    </location>
</feature>
<dbReference type="OrthoDB" id="3069035at2759"/>